<organism evidence="8 9">
    <name type="scientific">Microlunatus ginsengisoli</name>
    <dbReference type="NCBI Taxonomy" id="363863"/>
    <lineage>
        <taxon>Bacteria</taxon>
        <taxon>Bacillati</taxon>
        <taxon>Actinomycetota</taxon>
        <taxon>Actinomycetes</taxon>
        <taxon>Propionibacteriales</taxon>
        <taxon>Propionibacteriaceae</taxon>
        <taxon>Microlunatus</taxon>
    </lineage>
</organism>
<feature type="domain" description="Peptidase S49" evidence="7">
    <location>
        <begin position="79"/>
        <end position="233"/>
    </location>
</feature>
<dbReference type="PANTHER" id="PTHR33209:SF1">
    <property type="entry name" value="PEPTIDASE S49 DOMAIN-CONTAINING PROTEIN"/>
    <property type="match status" value="1"/>
</dbReference>
<feature type="domain" description="Peptidase S49" evidence="7">
    <location>
        <begin position="331"/>
        <end position="480"/>
    </location>
</feature>
<dbReference type="InterPro" id="IPR004634">
    <property type="entry name" value="Pept_S49_pIV"/>
</dbReference>
<evidence type="ECO:0000256" key="1">
    <source>
        <dbReference type="ARBA" id="ARBA00004370"/>
    </source>
</evidence>
<dbReference type="EMBL" id="BAABAB010000001">
    <property type="protein sequence ID" value="GAA3602503.1"/>
    <property type="molecule type" value="Genomic_DNA"/>
</dbReference>
<dbReference type="PIRSF" id="PIRSF001217">
    <property type="entry name" value="Protease_4_SppA"/>
    <property type="match status" value="1"/>
</dbReference>
<keyword evidence="4" id="KW-0378">Hydrolase</keyword>
<keyword evidence="9" id="KW-1185">Reference proteome</keyword>
<dbReference type="SUPFAM" id="SSF52096">
    <property type="entry name" value="ClpP/crotonase"/>
    <property type="match status" value="2"/>
</dbReference>
<dbReference type="NCBIfam" id="TIGR00706">
    <property type="entry name" value="SppA_dom"/>
    <property type="match status" value="1"/>
</dbReference>
<dbReference type="InterPro" id="IPR047272">
    <property type="entry name" value="S49_SppA_C"/>
</dbReference>
<evidence type="ECO:0000259" key="7">
    <source>
        <dbReference type="Pfam" id="PF01343"/>
    </source>
</evidence>
<dbReference type="PANTHER" id="PTHR33209">
    <property type="entry name" value="PROTEASE 4"/>
    <property type="match status" value="1"/>
</dbReference>
<protein>
    <submittedName>
        <fullName evidence="8">Signal peptide peptidase SppA</fullName>
    </submittedName>
</protein>
<name>A0ABP6Z949_9ACTN</name>
<dbReference type="Pfam" id="PF01343">
    <property type="entry name" value="Peptidase_S49"/>
    <property type="match status" value="2"/>
</dbReference>
<evidence type="ECO:0000313" key="8">
    <source>
        <dbReference type="EMBL" id="GAA3602503.1"/>
    </source>
</evidence>
<sequence>MPHRHRLLLELDLTQPLIEPSADDPLERFFARGRRLLRPTLRALHQAAGDARVGGLIAKVGGPLPWTVVEELRLGVAAFAKSGKPATAWAESFVLGGAGMASYVLASAFDEIWLQPGGELSLPGVAVETTFLRGALDRLGVLPEFEQRHEYKNAPDQLLRTGYTDAHREALTRLTGSVFETAIDAIGDGRGMSPDRVRELVDAGPWTAPEALRDGLVDRLGYRDEVYAAARAAVGDGAVTLFADQWKPRRRIRPPARLRQHVALVEARGAIGSGRSRRTPMGRSLGSDTVAAQLRAALRDEHARAVVLQVDSPGGSAVASEVIWRELVRLREAGRTTVVSMGALAASGGYYIACPAEVIVALPTTLTGSIGVFGGKLVVEQLLERAGITGGSVEHGAHARMWSARRPFTAAERERLAASVDAIYADFVGKVAAGRRRDIGEIEPLARGRVWSGRDALRIGLVDELGGLRDAVRIARERAGLPDRAPVRPALRVPPLARLGKPKNSDDPRAAATTLGAAVGDLASLGRTLGLPQGTELLMPGITIS</sequence>
<keyword evidence="3" id="KW-0645">Protease</keyword>
<evidence type="ECO:0000256" key="4">
    <source>
        <dbReference type="ARBA" id="ARBA00022801"/>
    </source>
</evidence>
<keyword evidence="5" id="KW-0720">Serine protease</keyword>
<comment type="caution">
    <text evidence="8">The sequence shown here is derived from an EMBL/GenBank/DDBJ whole genome shotgun (WGS) entry which is preliminary data.</text>
</comment>
<comment type="subcellular location">
    <subcellularLocation>
        <location evidence="1">Membrane</location>
    </subcellularLocation>
</comment>
<evidence type="ECO:0000313" key="9">
    <source>
        <dbReference type="Proteomes" id="UP001501490"/>
    </source>
</evidence>
<evidence type="ECO:0000256" key="2">
    <source>
        <dbReference type="ARBA" id="ARBA00008683"/>
    </source>
</evidence>
<reference evidence="9" key="1">
    <citation type="journal article" date="2019" name="Int. J. Syst. Evol. Microbiol.">
        <title>The Global Catalogue of Microorganisms (GCM) 10K type strain sequencing project: providing services to taxonomists for standard genome sequencing and annotation.</title>
        <authorList>
            <consortium name="The Broad Institute Genomics Platform"/>
            <consortium name="The Broad Institute Genome Sequencing Center for Infectious Disease"/>
            <person name="Wu L."/>
            <person name="Ma J."/>
        </authorList>
    </citation>
    <scope>NUCLEOTIDE SEQUENCE [LARGE SCALE GENOMIC DNA]</scope>
    <source>
        <strain evidence="9">JCM 16929</strain>
    </source>
</reference>
<dbReference type="InterPro" id="IPR047217">
    <property type="entry name" value="S49_SppA_67K_type_N"/>
</dbReference>
<dbReference type="Gene3D" id="3.90.226.10">
    <property type="entry name" value="2-enoyl-CoA Hydratase, Chain A, domain 1"/>
    <property type="match status" value="3"/>
</dbReference>
<comment type="similarity">
    <text evidence="2">Belongs to the peptidase S49 family.</text>
</comment>
<keyword evidence="6" id="KW-0472">Membrane</keyword>
<evidence type="ECO:0000256" key="3">
    <source>
        <dbReference type="ARBA" id="ARBA00022670"/>
    </source>
</evidence>
<dbReference type="InterPro" id="IPR004635">
    <property type="entry name" value="Pept_S49_SppA"/>
</dbReference>
<proteinExistence type="inferred from homology"/>
<evidence type="ECO:0000256" key="6">
    <source>
        <dbReference type="ARBA" id="ARBA00023136"/>
    </source>
</evidence>
<dbReference type="CDD" id="cd07018">
    <property type="entry name" value="S49_SppA_67K_type"/>
    <property type="match status" value="1"/>
</dbReference>
<accession>A0ABP6Z949</accession>
<dbReference type="CDD" id="cd07023">
    <property type="entry name" value="S49_Sppa_N_C"/>
    <property type="match status" value="1"/>
</dbReference>
<evidence type="ECO:0000256" key="5">
    <source>
        <dbReference type="ARBA" id="ARBA00022825"/>
    </source>
</evidence>
<gene>
    <name evidence="8" type="primary">sppA</name>
    <name evidence="8" type="ORF">GCM10022236_00380</name>
</gene>
<dbReference type="RefSeq" id="WP_344801042.1">
    <property type="nucleotide sequence ID" value="NZ_BAABAB010000001.1"/>
</dbReference>
<dbReference type="InterPro" id="IPR002142">
    <property type="entry name" value="Peptidase_S49"/>
</dbReference>
<dbReference type="Proteomes" id="UP001501490">
    <property type="component" value="Unassembled WGS sequence"/>
</dbReference>
<dbReference type="InterPro" id="IPR029045">
    <property type="entry name" value="ClpP/crotonase-like_dom_sf"/>
</dbReference>